<dbReference type="GO" id="GO:0043565">
    <property type="term" value="F:sequence-specific DNA binding"/>
    <property type="evidence" value="ECO:0007669"/>
    <property type="project" value="TreeGrafter"/>
</dbReference>
<evidence type="ECO:0000256" key="3">
    <source>
        <dbReference type="ARBA" id="ARBA00023125"/>
    </source>
</evidence>
<accession>A0A5B8KV11</accession>
<dbReference type="EMBL" id="CP042301">
    <property type="protein sequence ID" value="QDY99415.1"/>
    <property type="molecule type" value="Genomic_DNA"/>
</dbReference>
<evidence type="ECO:0000313" key="7">
    <source>
        <dbReference type="Proteomes" id="UP000321389"/>
    </source>
</evidence>
<dbReference type="PRINTS" id="PR00039">
    <property type="entry name" value="HTHLYSR"/>
</dbReference>
<dbReference type="AlphaFoldDB" id="A0A5B8KV11"/>
<evidence type="ECO:0000259" key="5">
    <source>
        <dbReference type="PROSITE" id="PS50931"/>
    </source>
</evidence>
<proteinExistence type="inferred from homology"/>
<sequence length="297" mass="32773">MAVQLPPLAAIRVFEAVARHASFTRAAGELGMTQAAVSYQVKVLEDRVGAPLFVRKPRQIELTDTGRRLAPVVTESFELLAAAWQEARHGAQGTLVINTLQTFATGWLARHIGDFHIEHPQIAVRIEASQHLIDFAREEADVAIRAGKGGWPGLVAHRLIRTDFSPMLSPRLAESFGGLAEPADLMKLPIVTPTDPWWPKWLTMAGLPSDWLADRPATNLGSQSLEASAAIAGQGVALLTVPFYQQEIEAGLLVQPFDLVATEDQSMFLVYPEARRNAPKIRIFREWLLPQFDCETE</sequence>
<dbReference type="InterPro" id="IPR036388">
    <property type="entry name" value="WH-like_DNA-bd_sf"/>
</dbReference>
<feature type="domain" description="HTH lysR-type" evidence="5">
    <location>
        <begin position="6"/>
        <end position="63"/>
    </location>
</feature>
<dbReference type="Gene3D" id="3.40.190.10">
    <property type="entry name" value="Periplasmic binding protein-like II"/>
    <property type="match status" value="2"/>
</dbReference>
<keyword evidence="2" id="KW-0805">Transcription regulation</keyword>
<evidence type="ECO:0000256" key="2">
    <source>
        <dbReference type="ARBA" id="ARBA00023015"/>
    </source>
</evidence>
<dbReference type="KEGG" id="niy:FQ775_02950"/>
<evidence type="ECO:0000256" key="1">
    <source>
        <dbReference type="ARBA" id="ARBA00009437"/>
    </source>
</evidence>
<keyword evidence="4" id="KW-0804">Transcription</keyword>
<dbReference type="Pfam" id="PF00126">
    <property type="entry name" value="HTH_1"/>
    <property type="match status" value="1"/>
</dbReference>
<comment type="similarity">
    <text evidence="1">Belongs to the LysR transcriptional regulatory family.</text>
</comment>
<dbReference type="FunFam" id="1.10.10.10:FF:000001">
    <property type="entry name" value="LysR family transcriptional regulator"/>
    <property type="match status" value="1"/>
</dbReference>
<dbReference type="CDD" id="cd08432">
    <property type="entry name" value="PBP2_GcdR_TrpI_HvrB_AmpR_like"/>
    <property type="match status" value="1"/>
</dbReference>
<dbReference type="OrthoDB" id="9807765at2"/>
<dbReference type="Pfam" id="PF03466">
    <property type="entry name" value="LysR_substrate"/>
    <property type="match status" value="1"/>
</dbReference>
<dbReference type="RefSeq" id="WP_146298071.1">
    <property type="nucleotide sequence ID" value="NZ_CP042301.2"/>
</dbReference>
<dbReference type="InterPro" id="IPR000847">
    <property type="entry name" value="LysR_HTH_N"/>
</dbReference>
<dbReference type="PANTHER" id="PTHR30537">
    <property type="entry name" value="HTH-TYPE TRANSCRIPTIONAL REGULATOR"/>
    <property type="match status" value="1"/>
</dbReference>
<dbReference type="Gene3D" id="1.10.10.10">
    <property type="entry name" value="Winged helix-like DNA-binding domain superfamily/Winged helix DNA-binding domain"/>
    <property type="match status" value="1"/>
</dbReference>
<dbReference type="InterPro" id="IPR036390">
    <property type="entry name" value="WH_DNA-bd_sf"/>
</dbReference>
<evidence type="ECO:0000313" key="6">
    <source>
        <dbReference type="EMBL" id="QDY99415.1"/>
    </source>
</evidence>
<dbReference type="PANTHER" id="PTHR30537:SF74">
    <property type="entry name" value="HTH-TYPE TRANSCRIPTIONAL REGULATOR TRPI"/>
    <property type="match status" value="1"/>
</dbReference>
<dbReference type="GO" id="GO:0003700">
    <property type="term" value="F:DNA-binding transcription factor activity"/>
    <property type="evidence" value="ECO:0007669"/>
    <property type="project" value="InterPro"/>
</dbReference>
<dbReference type="Proteomes" id="UP000321389">
    <property type="component" value="Chromosome"/>
</dbReference>
<dbReference type="SUPFAM" id="SSF53850">
    <property type="entry name" value="Periplasmic binding protein-like II"/>
    <property type="match status" value="1"/>
</dbReference>
<evidence type="ECO:0000256" key="4">
    <source>
        <dbReference type="ARBA" id="ARBA00023163"/>
    </source>
</evidence>
<keyword evidence="7" id="KW-1185">Reference proteome</keyword>
<organism evidence="6 7">
    <name type="scientific">Nitratireductor mangrovi</name>
    <dbReference type="NCBI Taxonomy" id="2599600"/>
    <lineage>
        <taxon>Bacteria</taxon>
        <taxon>Pseudomonadati</taxon>
        <taxon>Pseudomonadota</taxon>
        <taxon>Alphaproteobacteria</taxon>
        <taxon>Hyphomicrobiales</taxon>
        <taxon>Phyllobacteriaceae</taxon>
        <taxon>Nitratireductor</taxon>
    </lineage>
</organism>
<name>A0A5B8KV11_9HYPH</name>
<dbReference type="InterPro" id="IPR005119">
    <property type="entry name" value="LysR_subst-bd"/>
</dbReference>
<keyword evidence="3" id="KW-0238">DNA-binding</keyword>
<dbReference type="SUPFAM" id="SSF46785">
    <property type="entry name" value="Winged helix' DNA-binding domain"/>
    <property type="match status" value="1"/>
</dbReference>
<dbReference type="GO" id="GO:0006351">
    <property type="term" value="P:DNA-templated transcription"/>
    <property type="evidence" value="ECO:0007669"/>
    <property type="project" value="TreeGrafter"/>
</dbReference>
<protein>
    <submittedName>
        <fullName evidence="6">LysR family transcriptional regulator</fullName>
    </submittedName>
</protein>
<dbReference type="InterPro" id="IPR058163">
    <property type="entry name" value="LysR-type_TF_proteobact-type"/>
</dbReference>
<dbReference type="PROSITE" id="PS50931">
    <property type="entry name" value="HTH_LYSR"/>
    <property type="match status" value="1"/>
</dbReference>
<gene>
    <name evidence="6" type="ORF">FQ775_02950</name>
</gene>
<reference evidence="6" key="1">
    <citation type="submission" date="2020-04" db="EMBL/GenBank/DDBJ databases">
        <title>Nitratireductor sp. nov. isolated from mangrove soil.</title>
        <authorList>
            <person name="Ye Y."/>
        </authorList>
    </citation>
    <scope>NUCLEOTIDE SEQUENCE</scope>
    <source>
        <strain evidence="6">SY7</strain>
    </source>
</reference>